<dbReference type="GO" id="GO:0008725">
    <property type="term" value="F:DNA-3-methyladenine glycosylase activity"/>
    <property type="evidence" value="ECO:0007669"/>
    <property type="project" value="TreeGrafter"/>
</dbReference>
<dbReference type="STRING" id="1472767.AOX59_00915"/>
<protein>
    <recommendedName>
        <fullName evidence="3">DNA-3-methyladenine glycosylase II</fullName>
        <ecNumber evidence="3">3.2.2.21</ecNumber>
    </recommendedName>
</protein>
<dbReference type="GO" id="GO:0032131">
    <property type="term" value="F:alkylated DNA binding"/>
    <property type="evidence" value="ECO:0007669"/>
    <property type="project" value="TreeGrafter"/>
</dbReference>
<accession>A0A0U4F3I2</accession>
<evidence type="ECO:0000256" key="4">
    <source>
        <dbReference type="ARBA" id="ARBA00022763"/>
    </source>
</evidence>
<evidence type="ECO:0000259" key="6">
    <source>
        <dbReference type="SMART" id="SM00478"/>
    </source>
</evidence>
<keyword evidence="4" id="KW-0227">DNA damage</keyword>
<evidence type="ECO:0000313" key="8">
    <source>
        <dbReference type="Proteomes" id="UP000050331"/>
    </source>
</evidence>
<dbReference type="Gene3D" id="1.10.1670.40">
    <property type="match status" value="1"/>
</dbReference>
<dbReference type="GO" id="GO:0006285">
    <property type="term" value="P:base-excision repair, AP site formation"/>
    <property type="evidence" value="ECO:0007669"/>
    <property type="project" value="TreeGrafter"/>
</dbReference>
<dbReference type="Proteomes" id="UP000050331">
    <property type="component" value="Chromosome"/>
</dbReference>
<dbReference type="Pfam" id="PF00730">
    <property type="entry name" value="HhH-GPD"/>
    <property type="match status" value="1"/>
</dbReference>
<dbReference type="Gene3D" id="1.10.340.30">
    <property type="entry name" value="Hypothetical protein, domain 2"/>
    <property type="match status" value="1"/>
</dbReference>
<evidence type="ECO:0000256" key="5">
    <source>
        <dbReference type="ARBA" id="ARBA00023204"/>
    </source>
</evidence>
<dbReference type="KEGG" id="lao:AOX59_00915"/>
<dbReference type="GO" id="GO:0005737">
    <property type="term" value="C:cytoplasm"/>
    <property type="evidence" value="ECO:0007669"/>
    <property type="project" value="TreeGrafter"/>
</dbReference>
<dbReference type="PANTHER" id="PTHR43003">
    <property type="entry name" value="DNA-3-METHYLADENINE GLYCOSYLASE"/>
    <property type="match status" value="1"/>
</dbReference>
<dbReference type="InterPro" id="IPR051912">
    <property type="entry name" value="Alkylbase_DNA_Glycosylase/TA"/>
</dbReference>
<dbReference type="AlphaFoldDB" id="A0A0U4F3I2"/>
<evidence type="ECO:0000256" key="2">
    <source>
        <dbReference type="ARBA" id="ARBA00010817"/>
    </source>
</evidence>
<proteinExistence type="inferred from homology"/>
<comment type="catalytic activity">
    <reaction evidence="1">
        <text>Hydrolysis of alkylated DNA, releasing 3-methyladenine, 3-methylguanine, 7-methylguanine and 7-methyladenine.</text>
        <dbReference type="EC" id="3.2.2.21"/>
    </reaction>
</comment>
<dbReference type="GO" id="GO:0032993">
    <property type="term" value="C:protein-DNA complex"/>
    <property type="evidence" value="ECO:0007669"/>
    <property type="project" value="TreeGrafter"/>
</dbReference>
<reference evidence="7 8" key="1">
    <citation type="submission" date="2016-01" db="EMBL/GenBank/DDBJ databases">
        <title>Complete genome sequence of strain Lentibacillus amyloliquefaciens LAM0015T isolated from saline sediment.</title>
        <authorList>
            <person name="Wang J.-L."/>
            <person name="He M.-X."/>
        </authorList>
    </citation>
    <scope>NUCLEOTIDE SEQUENCE [LARGE SCALE GENOMIC DNA]</scope>
    <source>
        <strain evidence="7 8">LAM0015</strain>
    </source>
</reference>
<name>A0A0U4F3I2_9BACI</name>
<feature type="domain" description="HhH-GPD" evidence="6">
    <location>
        <begin position="50"/>
        <end position="207"/>
    </location>
</feature>
<dbReference type="GO" id="GO:0043916">
    <property type="term" value="F:DNA-7-methylguanine glycosylase activity"/>
    <property type="evidence" value="ECO:0007669"/>
    <property type="project" value="TreeGrafter"/>
</dbReference>
<dbReference type="EMBL" id="CP013862">
    <property type="protein sequence ID" value="ALX47283.1"/>
    <property type="molecule type" value="Genomic_DNA"/>
</dbReference>
<dbReference type="SMART" id="SM00478">
    <property type="entry name" value="ENDO3c"/>
    <property type="match status" value="1"/>
</dbReference>
<dbReference type="RefSeq" id="WP_068440515.1">
    <property type="nucleotide sequence ID" value="NZ_CP013862.1"/>
</dbReference>
<keyword evidence="5" id="KW-0234">DNA repair</keyword>
<keyword evidence="8" id="KW-1185">Reference proteome</keyword>
<evidence type="ECO:0000256" key="1">
    <source>
        <dbReference type="ARBA" id="ARBA00000086"/>
    </source>
</evidence>
<evidence type="ECO:0000256" key="3">
    <source>
        <dbReference type="ARBA" id="ARBA00012000"/>
    </source>
</evidence>
<dbReference type="FunFam" id="1.10.340.30:FF:000004">
    <property type="entry name" value="DNA-3-methyladenine glycosylase II"/>
    <property type="match status" value="1"/>
</dbReference>
<dbReference type="OrthoDB" id="9785929at2"/>
<dbReference type="GO" id="GO:0006307">
    <property type="term" value="P:DNA alkylation repair"/>
    <property type="evidence" value="ECO:0007669"/>
    <property type="project" value="TreeGrafter"/>
</dbReference>
<dbReference type="InterPro" id="IPR011257">
    <property type="entry name" value="DNA_glycosylase"/>
</dbReference>
<organism evidence="7 8">
    <name type="scientific">Lentibacillus amyloliquefaciens</name>
    <dbReference type="NCBI Taxonomy" id="1472767"/>
    <lineage>
        <taxon>Bacteria</taxon>
        <taxon>Bacillati</taxon>
        <taxon>Bacillota</taxon>
        <taxon>Bacilli</taxon>
        <taxon>Bacillales</taxon>
        <taxon>Bacillaceae</taxon>
        <taxon>Lentibacillus</taxon>
    </lineage>
</organism>
<evidence type="ECO:0000313" key="7">
    <source>
        <dbReference type="EMBL" id="ALX47283.1"/>
    </source>
</evidence>
<gene>
    <name evidence="7" type="ORF">AOX59_00915</name>
</gene>
<dbReference type="CDD" id="cd00056">
    <property type="entry name" value="ENDO3c"/>
    <property type="match status" value="1"/>
</dbReference>
<dbReference type="EC" id="3.2.2.21" evidence="3"/>
<dbReference type="InterPro" id="IPR003265">
    <property type="entry name" value="HhH-GPD_domain"/>
</dbReference>
<comment type="similarity">
    <text evidence="2">Belongs to the alkylbase DNA glycosidase AlkA family.</text>
</comment>
<dbReference type="SUPFAM" id="SSF48150">
    <property type="entry name" value="DNA-glycosylase"/>
    <property type="match status" value="1"/>
</dbReference>
<sequence length="217" mass="24879">MKTFTIKQQDRSVVELGKADKQMKKLINIVGDLTVSTRPDYFKSLVRAITGQQISVQAASAIFSRLEKLLDNRIEPDAILNIPDDDLRSIGLSRQKIRYLQDLTAKVHAGILDFTRIEKITNSEAIKELTSIKGIGKWTSEMFLIFSLGRMNVLAVDDIGIQRGAKWLYEVDKTERRQILLDKRPVWDPHLTIASFYLWEVVHLGFDKKYQSIDDIT</sequence>
<dbReference type="PANTHER" id="PTHR43003:SF5">
    <property type="entry name" value="DNA-3-METHYLADENINE GLYCOSYLASE"/>
    <property type="match status" value="1"/>
</dbReference>